<reference evidence="3 4" key="1">
    <citation type="submission" date="2019-11" db="EMBL/GenBank/DDBJ databases">
        <title>Type strains purchased from KCTC, JCM and DSMZ.</title>
        <authorList>
            <person name="Lu H."/>
        </authorList>
    </citation>
    <scope>NUCLEOTIDE SEQUENCE [LARGE SCALE GENOMIC DNA]</scope>
    <source>
        <strain evidence="3 4">KCTC 52429</strain>
    </source>
</reference>
<evidence type="ECO:0000313" key="3">
    <source>
        <dbReference type="EMBL" id="MTV55218.1"/>
    </source>
</evidence>
<keyword evidence="2" id="KW-1133">Transmembrane helix</keyword>
<feature type="transmembrane region" description="Helical" evidence="2">
    <location>
        <begin position="212"/>
        <end position="232"/>
    </location>
</feature>
<comment type="caution">
    <text evidence="3">The sequence shown here is derived from an EMBL/GenBank/DDBJ whole genome shotgun (WGS) entry which is preliminary data.</text>
</comment>
<evidence type="ECO:0000256" key="2">
    <source>
        <dbReference type="SAM" id="Phobius"/>
    </source>
</evidence>
<feature type="transmembrane region" description="Helical" evidence="2">
    <location>
        <begin position="100"/>
        <end position="125"/>
    </location>
</feature>
<evidence type="ECO:0000313" key="4">
    <source>
        <dbReference type="Proteomes" id="UP000430634"/>
    </source>
</evidence>
<organism evidence="3 4">
    <name type="scientific">Pseudoduganella buxea</name>
    <dbReference type="NCBI Taxonomy" id="1949069"/>
    <lineage>
        <taxon>Bacteria</taxon>
        <taxon>Pseudomonadati</taxon>
        <taxon>Pseudomonadota</taxon>
        <taxon>Betaproteobacteria</taxon>
        <taxon>Burkholderiales</taxon>
        <taxon>Oxalobacteraceae</taxon>
        <taxon>Telluria group</taxon>
        <taxon>Pseudoduganella</taxon>
    </lineage>
</organism>
<dbReference type="EMBL" id="WNKZ01000075">
    <property type="protein sequence ID" value="MTV55218.1"/>
    <property type="molecule type" value="Genomic_DNA"/>
</dbReference>
<dbReference type="RefSeq" id="WP_155472490.1">
    <property type="nucleotide sequence ID" value="NZ_BMKG01000028.1"/>
</dbReference>
<proteinExistence type="predicted"/>
<name>A0A6I3T100_9BURK</name>
<feature type="transmembrane region" description="Helical" evidence="2">
    <location>
        <begin position="55"/>
        <end position="80"/>
    </location>
</feature>
<keyword evidence="2" id="KW-0812">Transmembrane</keyword>
<gene>
    <name evidence="3" type="ORF">GM672_21040</name>
</gene>
<accession>A0A6I3T100</accession>
<dbReference type="AlphaFoldDB" id="A0A6I3T100"/>
<keyword evidence="2" id="KW-0472">Membrane</keyword>
<feature type="region of interest" description="Disordered" evidence="1">
    <location>
        <begin position="1"/>
        <end position="25"/>
    </location>
</feature>
<feature type="transmembrane region" description="Helical" evidence="2">
    <location>
        <begin position="174"/>
        <end position="191"/>
    </location>
</feature>
<dbReference type="Proteomes" id="UP000430634">
    <property type="component" value="Unassembled WGS sequence"/>
</dbReference>
<feature type="transmembrane region" description="Helical" evidence="2">
    <location>
        <begin position="145"/>
        <end position="162"/>
    </location>
</feature>
<evidence type="ECO:0000256" key="1">
    <source>
        <dbReference type="SAM" id="MobiDB-lite"/>
    </source>
</evidence>
<sequence>MQKNTDKKQQANPSSPDGAPNDSKQSSWFENKIEKYKEYFHPDELANLQPMRRTAIFILPSIIHFLQSAFCGFILAWIALGTQKLRDTKFLTLALDFGDSFLHHYSTFPLALFYLTLIASLLALVTNDEVSFLLRKVLAEPLESFIFHTSSLSFGALIVGYWSNHFPSFGMPPWVIFSFIFFASILLSAIVRAIPGVMLERRKASGKLMSRVAAAGLTLISIVVLVLTTVLLSKMGS</sequence>
<protein>
    <submittedName>
        <fullName evidence="3">Uncharacterized protein</fullName>
    </submittedName>
</protein>